<dbReference type="CDD" id="cd08421">
    <property type="entry name" value="PBP2_LTTR_like_1"/>
    <property type="match status" value="1"/>
</dbReference>
<name>A0ABR6VBY2_9PSED</name>
<dbReference type="PROSITE" id="PS50931">
    <property type="entry name" value="HTH_LYSR"/>
    <property type="match status" value="1"/>
</dbReference>
<evidence type="ECO:0000256" key="3">
    <source>
        <dbReference type="ARBA" id="ARBA00023125"/>
    </source>
</evidence>
<dbReference type="Gene3D" id="3.40.190.290">
    <property type="match status" value="1"/>
</dbReference>
<evidence type="ECO:0000256" key="2">
    <source>
        <dbReference type="ARBA" id="ARBA00023015"/>
    </source>
</evidence>
<sequence length="307" mass="33603">MRFDLESLKIFIAVVEEGSLAKGSLRQHLVASAVSKRMSDLESDVGTPLLYRHCRGVSATPAGEALYHHAKKLVEHLRTIAGELDEYSQGIRGHARIHVNLSAMVQYLPKDLESFLQSNGQIKIDLMEQTSDQVVRAVAIGSTDIGICSETIQIGELSSHRYKTDVLVVIVPQQHELAQRSKVSFSETLEFDYIGLQPGSSIHKLCKEAADACGHEFKVRIQASSFEGVRNMVSAGLGIGVLPLASVEPYRFNSLLSTLELDEPWSVRHLQIIVRDLDSLPAPSRLLFEHLTAAAASVGEPSPLAMA</sequence>
<feature type="domain" description="HTH lysR-type" evidence="5">
    <location>
        <begin position="3"/>
        <end position="60"/>
    </location>
</feature>
<dbReference type="InterPro" id="IPR036390">
    <property type="entry name" value="WH_DNA-bd_sf"/>
</dbReference>
<keyword evidence="4" id="KW-0804">Transcription</keyword>
<dbReference type="Proteomes" id="UP000628086">
    <property type="component" value="Unassembled WGS sequence"/>
</dbReference>
<dbReference type="InterPro" id="IPR036388">
    <property type="entry name" value="WH-like_DNA-bd_sf"/>
</dbReference>
<evidence type="ECO:0000256" key="1">
    <source>
        <dbReference type="ARBA" id="ARBA00009437"/>
    </source>
</evidence>
<dbReference type="InterPro" id="IPR005119">
    <property type="entry name" value="LysR_subst-bd"/>
</dbReference>
<organism evidence="6 7">
    <name type="scientific">Pseudomonas taiwanensis</name>
    <dbReference type="NCBI Taxonomy" id="470150"/>
    <lineage>
        <taxon>Bacteria</taxon>
        <taxon>Pseudomonadati</taxon>
        <taxon>Pseudomonadota</taxon>
        <taxon>Gammaproteobacteria</taxon>
        <taxon>Pseudomonadales</taxon>
        <taxon>Pseudomonadaceae</taxon>
        <taxon>Pseudomonas</taxon>
    </lineage>
</organism>
<comment type="similarity">
    <text evidence="1">Belongs to the LysR transcriptional regulatory family.</text>
</comment>
<dbReference type="Pfam" id="PF00126">
    <property type="entry name" value="HTH_1"/>
    <property type="match status" value="1"/>
</dbReference>
<keyword evidence="2" id="KW-0805">Transcription regulation</keyword>
<dbReference type="Gene3D" id="1.10.10.10">
    <property type="entry name" value="Winged helix-like DNA-binding domain superfamily/Winged helix DNA-binding domain"/>
    <property type="match status" value="1"/>
</dbReference>
<dbReference type="SUPFAM" id="SSF46785">
    <property type="entry name" value="Winged helix' DNA-binding domain"/>
    <property type="match status" value="1"/>
</dbReference>
<evidence type="ECO:0000313" key="6">
    <source>
        <dbReference type="EMBL" id="MBC3478038.1"/>
    </source>
</evidence>
<dbReference type="InterPro" id="IPR050950">
    <property type="entry name" value="HTH-type_LysR_regulators"/>
</dbReference>
<dbReference type="RefSeq" id="WP_186599005.1">
    <property type="nucleotide sequence ID" value="NZ_JABWRS010000019.1"/>
</dbReference>
<comment type="caution">
    <text evidence="6">The sequence shown here is derived from an EMBL/GenBank/DDBJ whole genome shotgun (WGS) entry which is preliminary data.</text>
</comment>
<dbReference type="PANTHER" id="PTHR30419">
    <property type="entry name" value="HTH-TYPE TRANSCRIPTIONAL REGULATOR YBHD"/>
    <property type="match status" value="1"/>
</dbReference>
<keyword evidence="3" id="KW-0238">DNA-binding</keyword>
<dbReference type="EMBL" id="JABWRS010000019">
    <property type="protein sequence ID" value="MBC3478038.1"/>
    <property type="molecule type" value="Genomic_DNA"/>
</dbReference>
<dbReference type="Pfam" id="PF03466">
    <property type="entry name" value="LysR_substrate"/>
    <property type="match status" value="1"/>
</dbReference>
<evidence type="ECO:0000256" key="4">
    <source>
        <dbReference type="ARBA" id="ARBA00023163"/>
    </source>
</evidence>
<proteinExistence type="inferred from homology"/>
<gene>
    <name evidence="6" type="ORF">HU747_20845</name>
</gene>
<dbReference type="InterPro" id="IPR000847">
    <property type="entry name" value="LysR_HTH_N"/>
</dbReference>
<evidence type="ECO:0000259" key="5">
    <source>
        <dbReference type="PROSITE" id="PS50931"/>
    </source>
</evidence>
<evidence type="ECO:0000313" key="7">
    <source>
        <dbReference type="Proteomes" id="UP000628086"/>
    </source>
</evidence>
<dbReference type="PANTHER" id="PTHR30419:SF2">
    <property type="entry name" value="LYSR FAMILY TRANSCRIPTIONAL REGULATOR"/>
    <property type="match status" value="1"/>
</dbReference>
<reference evidence="6 7" key="1">
    <citation type="journal article" date="2020" name="Microorganisms">
        <title>Reliable Identification of Environmental Pseudomonas Isolates Using the rpoD Gene.</title>
        <authorList>
            <consortium name="The Broad Institute Genome Sequencing Platform"/>
            <person name="Girard L."/>
            <person name="Lood C."/>
            <person name="Rokni-Zadeh H."/>
            <person name="van Noort V."/>
            <person name="Lavigne R."/>
            <person name="De Mot R."/>
        </authorList>
    </citation>
    <scope>NUCLEOTIDE SEQUENCE [LARGE SCALE GENOMIC DNA]</scope>
    <source>
        <strain evidence="6 7">RW7P2</strain>
    </source>
</reference>
<dbReference type="SUPFAM" id="SSF53850">
    <property type="entry name" value="Periplasmic binding protein-like II"/>
    <property type="match status" value="1"/>
</dbReference>
<protein>
    <submittedName>
        <fullName evidence="6">LysR family transcriptional regulator</fullName>
    </submittedName>
</protein>
<keyword evidence="7" id="KW-1185">Reference proteome</keyword>
<accession>A0ABR6VBY2</accession>